<dbReference type="KEGG" id="xba:C7S18_08620"/>
<reference evidence="1 2" key="1">
    <citation type="submission" date="2018-03" db="EMBL/GenBank/DDBJ databases">
        <title>Ahniella affigens gen. nov., sp. nov., a gammaproteobacterium isolated from sandy soil near a stream.</title>
        <authorList>
            <person name="Ko Y."/>
            <person name="Kim J.-H."/>
        </authorList>
    </citation>
    <scope>NUCLEOTIDE SEQUENCE [LARGE SCALE GENOMIC DNA]</scope>
    <source>
        <strain evidence="1 2">D13</strain>
    </source>
</reference>
<dbReference type="Proteomes" id="UP000241074">
    <property type="component" value="Chromosome"/>
</dbReference>
<dbReference type="EMBL" id="CP027860">
    <property type="protein sequence ID" value="AVP97252.1"/>
    <property type="molecule type" value="Genomic_DNA"/>
</dbReference>
<evidence type="ECO:0000313" key="2">
    <source>
        <dbReference type="Proteomes" id="UP000241074"/>
    </source>
</evidence>
<dbReference type="AlphaFoldDB" id="A0A2P1PQZ2"/>
<evidence type="ECO:0000313" key="1">
    <source>
        <dbReference type="EMBL" id="AVP97252.1"/>
    </source>
</evidence>
<name>A0A2P1PQZ2_9GAMM</name>
<reference evidence="1 2" key="2">
    <citation type="submission" date="2018-03" db="EMBL/GenBank/DDBJ databases">
        <authorList>
            <person name="Keele B.F."/>
        </authorList>
    </citation>
    <scope>NUCLEOTIDE SEQUENCE [LARGE SCALE GENOMIC DNA]</scope>
    <source>
        <strain evidence="1 2">D13</strain>
    </source>
</reference>
<proteinExistence type="predicted"/>
<sequence>MQRVYAAVLITSFLMLCWHIFGRWDPTRLISLNGKGKPSAEVTLKEDGKGQLTYLAAGVPDTVDVSFGPQRGAASLPFYELKVLSNGRSLRANMVFKLIAGQGGPELVTCIDCAILGKNALPMVWEIARE</sequence>
<protein>
    <submittedName>
        <fullName evidence="1">Uncharacterized protein</fullName>
    </submittedName>
</protein>
<keyword evidence="2" id="KW-1185">Reference proteome</keyword>
<gene>
    <name evidence="1" type="ORF">C7S18_08620</name>
</gene>
<organism evidence="1 2">
    <name type="scientific">Ahniella affigens</name>
    <dbReference type="NCBI Taxonomy" id="2021234"/>
    <lineage>
        <taxon>Bacteria</taxon>
        <taxon>Pseudomonadati</taxon>
        <taxon>Pseudomonadota</taxon>
        <taxon>Gammaproteobacteria</taxon>
        <taxon>Lysobacterales</taxon>
        <taxon>Rhodanobacteraceae</taxon>
        <taxon>Ahniella</taxon>
    </lineage>
</organism>
<accession>A0A2P1PQZ2</accession>